<keyword evidence="2" id="KW-0805">Transcription regulation</keyword>
<evidence type="ECO:0000259" key="6">
    <source>
        <dbReference type="Pfam" id="PF08281"/>
    </source>
</evidence>
<reference evidence="7 8" key="1">
    <citation type="submission" date="2019-02" db="EMBL/GenBank/DDBJ databases">
        <title>Genome sequence of the sea-ice species Brumimicrobium glaciale.</title>
        <authorList>
            <person name="Bowman J.P."/>
        </authorList>
    </citation>
    <scope>NUCLEOTIDE SEQUENCE [LARGE SCALE GENOMIC DNA]</scope>
    <source>
        <strain evidence="7 8">IC156</strain>
    </source>
</reference>
<dbReference type="CDD" id="cd06171">
    <property type="entry name" value="Sigma70_r4"/>
    <property type="match status" value="1"/>
</dbReference>
<dbReference type="InterPro" id="IPR013324">
    <property type="entry name" value="RNA_pol_sigma_r3/r4-like"/>
</dbReference>
<dbReference type="SUPFAM" id="SSF88946">
    <property type="entry name" value="Sigma2 domain of RNA polymerase sigma factors"/>
    <property type="match status" value="1"/>
</dbReference>
<dbReference type="NCBIfam" id="TIGR02937">
    <property type="entry name" value="sigma70-ECF"/>
    <property type="match status" value="1"/>
</dbReference>
<comment type="similarity">
    <text evidence="1">Belongs to the sigma-70 factor family. ECF subfamily.</text>
</comment>
<evidence type="ECO:0000313" key="7">
    <source>
        <dbReference type="EMBL" id="RYM33276.1"/>
    </source>
</evidence>
<dbReference type="PANTHER" id="PTHR43133:SF60">
    <property type="entry name" value="RNA POLYMERASE SIGMA FACTOR SIGV"/>
    <property type="match status" value="1"/>
</dbReference>
<dbReference type="SUPFAM" id="SSF88659">
    <property type="entry name" value="Sigma3 and sigma4 domains of RNA polymerase sigma factors"/>
    <property type="match status" value="1"/>
</dbReference>
<dbReference type="EMBL" id="SETE01000004">
    <property type="protein sequence ID" value="RYM33276.1"/>
    <property type="molecule type" value="Genomic_DNA"/>
</dbReference>
<dbReference type="InterPro" id="IPR013249">
    <property type="entry name" value="RNA_pol_sigma70_r4_t2"/>
</dbReference>
<dbReference type="Gene3D" id="1.10.1740.10">
    <property type="match status" value="1"/>
</dbReference>
<keyword evidence="8" id="KW-1185">Reference proteome</keyword>
<proteinExistence type="inferred from homology"/>
<dbReference type="InterPro" id="IPR007627">
    <property type="entry name" value="RNA_pol_sigma70_r2"/>
</dbReference>
<evidence type="ECO:0000256" key="4">
    <source>
        <dbReference type="ARBA" id="ARBA00023163"/>
    </source>
</evidence>
<evidence type="ECO:0000256" key="3">
    <source>
        <dbReference type="ARBA" id="ARBA00023082"/>
    </source>
</evidence>
<gene>
    <name evidence="7" type="ORF">ERX46_10035</name>
</gene>
<feature type="domain" description="RNA polymerase sigma-70 region 2" evidence="5">
    <location>
        <begin position="30"/>
        <end position="97"/>
    </location>
</feature>
<dbReference type="GO" id="GO:0016987">
    <property type="term" value="F:sigma factor activity"/>
    <property type="evidence" value="ECO:0007669"/>
    <property type="project" value="UniProtKB-KW"/>
</dbReference>
<dbReference type="GO" id="GO:0006352">
    <property type="term" value="P:DNA-templated transcription initiation"/>
    <property type="evidence" value="ECO:0007669"/>
    <property type="project" value="InterPro"/>
</dbReference>
<name>A0A4V1WFI1_9FLAO</name>
<dbReference type="InterPro" id="IPR013325">
    <property type="entry name" value="RNA_pol_sigma_r2"/>
</dbReference>
<dbReference type="Pfam" id="PF08281">
    <property type="entry name" value="Sigma70_r4_2"/>
    <property type="match status" value="1"/>
</dbReference>
<dbReference type="InterPro" id="IPR039425">
    <property type="entry name" value="RNA_pol_sigma-70-like"/>
</dbReference>
<dbReference type="AlphaFoldDB" id="A0A4V1WFI1"/>
<organism evidence="7 8">
    <name type="scientific">Brumimicrobium glaciale</name>
    <dbReference type="NCBI Taxonomy" id="200475"/>
    <lineage>
        <taxon>Bacteria</taxon>
        <taxon>Pseudomonadati</taxon>
        <taxon>Bacteroidota</taxon>
        <taxon>Flavobacteriia</taxon>
        <taxon>Flavobacteriales</taxon>
        <taxon>Crocinitomicaceae</taxon>
        <taxon>Brumimicrobium</taxon>
    </lineage>
</organism>
<dbReference type="OrthoDB" id="1027298at2"/>
<dbReference type="Pfam" id="PF04542">
    <property type="entry name" value="Sigma70_r2"/>
    <property type="match status" value="1"/>
</dbReference>
<dbReference type="Gene3D" id="1.10.10.10">
    <property type="entry name" value="Winged helix-like DNA-binding domain superfamily/Winged helix DNA-binding domain"/>
    <property type="match status" value="1"/>
</dbReference>
<dbReference type="GO" id="GO:0003677">
    <property type="term" value="F:DNA binding"/>
    <property type="evidence" value="ECO:0007669"/>
    <property type="project" value="InterPro"/>
</dbReference>
<feature type="domain" description="RNA polymerase sigma factor 70 region 4 type 2" evidence="6">
    <location>
        <begin position="133"/>
        <end position="171"/>
    </location>
</feature>
<evidence type="ECO:0000259" key="5">
    <source>
        <dbReference type="Pfam" id="PF04542"/>
    </source>
</evidence>
<dbReference type="Proteomes" id="UP000293952">
    <property type="component" value="Unassembled WGS sequence"/>
</dbReference>
<keyword evidence="3" id="KW-0731">Sigma factor</keyword>
<evidence type="ECO:0000313" key="8">
    <source>
        <dbReference type="Proteomes" id="UP000293952"/>
    </source>
</evidence>
<dbReference type="RefSeq" id="WP_130093737.1">
    <property type="nucleotide sequence ID" value="NZ_SETE01000004.1"/>
</dbReference>
<accession>A0A4V1WFI1</accession>
<dbReference type="InterPro" id="IPR036388">
    <property type="entry name" value="WH-like_DNA-bd_sf"/>
</dbReference>
<dbReference type="InterPro" id="IPR014284">
    <property type="entry name" value="RNA_pol_sigma-70_dom"/>
</dbReference>
<keyword evidence="4" id="KW-0804">Transcription</keyword>
<protein>
    <submittedName>
        <fullName evidence="7">Sigma-70 family RNA polymerase sigma factor</fullName>
    </submittedName>
</protein>
<dbReference type="PANTHER" id="PTHR43133">
    <property type="entry name" value="RNA POLYMERASE ECF-TYPE SIGMA FACTO"/>
    <property type="match status" value="1"/>
</dbReference>
<evidence type="ECO:0000256" key="1">
    <source>
        <dbReference type="ARBA" id="ARBA00010641"/>
    </source>
</evidence>
<evidence type="ECO:0000256" key="2">
    <source>
        <dbReference type="ARBA" id="ARBA00023015"/>
    </source>
</evidence>
<comment type="caution">
    <text evidence="7">The sequence shown here is derived from an EMBL/GenBank/DDBJ whole genome shotgun (WGS) entry which is preliminary data.</text>
</comment>
<sequence length="203" mass="24120">MNNLKTNKHISDESLMSSLQKGDESAFTVLYDRYSNRILYFMFKMLRNDEAKAQDFTQDVFIKVIEKADQFDTDKSFKTWIFTVAANHCKNYFRSNRQVFDINDSSNSLVVQDSIEEIYDQKEFRIKLNIEVDKLSYKFKETFILRYFEDLKLKEIAEIMECPVGTIKSRLNHVTQILAKKLKVYKVLFDSSQINEKTKDYED</sequence>